<dbReference type="EC" id="2.7.13.3" evidence="2"/>
<feature type="domain" description="Signal transduction histidine kinase subgroup 3 dimerisation and phosphoacceptor" evidence="12">
    <location>
        <begin position="195"/>
        <end position="260"/>
    </location>
</feature>
<protein>
    <recommendedName>
        <fullName evidence="2">histidine kinase</fullName>
        <ecNumber evidence="2">2.7.13.3</ecNumber>
    </recommendedName>
</protein>
<dbReference type="Pfam" id="PF07730">
    <property type="entry name" value="HisKA_3"/>
    <property type="match status" value="1"/>
</dbReference>
<comment type="caution">
    <text evidence="13">The sequence shown here is derived from an EMBL/GenBank/DDBJ whole genome shotgun (WGS) entry which is preliminary data.</text>
</comment>
<evidence type="ECO:0000259" key="11">
    <source>
        <dbReference type="Pfam" id="PF02518"/>
    </source>
</evidence>
<keyword evidence="6 13" id="KW-0418">Kinase</keyword>
<evidence type="ECO:0000256" key="2">
    <source>
        <dbReference type="ARBA" id="ARBA00012438"/>
    </source>
</evidence>
<evidence type="ECO:0000256" key="4">
    <source>
        <dbReference type="ARBA" id="ARBA00022679"/>
    </source>
</evidence>
<feature type="transmembrane region" description="Helical" evidence="10">
    <location>
        <begin position="34"/>
        <end position="50"/>
    </location>
</feature>
<accession>A0ABS1EM12</accession>
<evidence type="ECO:0000256" key="10">
    <source>
        <dbReference type="SAM" id="Phobius"/>
    </source>
</evidence>
<keyword evidence="9" id="KW-0175">Coiled coil</keyword>
<dbReference type="PANTHER" id="PTHR24421:SF10">
    <property type="entry name" value="NITRATE_NITRITE SENSOR PROTEIN NARQ"/>
    <property type="match status" value="1"/>
</dbReference>
<dbReference type="Gene3D" id="3.30.565.10">
    <property type="entry name" value="Histidine kinase-like ATPase, C-terminal domain"/>
    <property type="match status" value="1"/>
</dbReference>
<organism evidence="13 14">
    <name type="scientific">Clostridium yunnanense</name>
    <dbReference type="NCBI Taxonomy" id="2800325"/>
    <lineage>
        <taxon>Bacteria</taxon>
        <taxon>Bacillati</taxon>
        <taxon>Bacillota</taxon>
        <taxon>Clostridia</taxon>
        <taxon>Eubacteriales</taxon>
        <taxon>Clostridiaceae</taxon>
        <taxon>Clostridium</taxon>
    </lineage>
</organism>
<keyword evidence="10" id="KW-0472">Membrane</keyword>
<feature type="transmembrane region" description="Helical" evidence="10">
    <location>
        <begin position="104"/>
        <end position="122"/>
    </location>
</feature>
<dbReference type="Pfam" id="PF02518">
    <property type="entry name" value="HATPase_c"/>
    <property type="match status" value="1"/>
</dbReference>
<evidence type="ECO:0000313" key="14">
    <source>
        <dbReference type="Proteomes" id="UP000596739"/>
    </source>
</evidence>
<evidence type="ECO:0000256" key="6">
    <source>
        <dbReference type="ARBA" id="ARBA00022777"/>
    </source>
</evidence>
<evidence type="ECO:0000256" key="8">
    <source>
        <dbReference type="ARBA" id="ARBA00023012"/>
    </source>
</evidence>
<sequence>MDDKNIRIFSVVMNVINLLVAVVILNNNTMENRTMLLVAFIVLIALYFINNKKINKNLPKQGNVLGVMNTLIILFIVFLDTTGASIVLLLVNVGTAIINNSTKVALGFALTNYVVYMLVVFFKHEVLNLYNVSIITINFTFACVLTIAVKYELNEKTKAQLISKELEERTDELERAYEKLQELYEDKEEIIVLKERNRIAGEIHDTVGHILTTVTIQLEASKRLIKKDPDLALEKLNSAQQQVKTGLSDIRKSVRALKDGEHLLDFVDILRTFVEEVKKNNDLDIEYDLAAIPKLDGKIENIIYRALQEGITNGIRHGKSKRFKVNLKCENNTIKFILQDEGQGFDKFKPGFGINNMRSKVEDVGGIFNIESKINTGVTIKIEIPMVEEN</sequence>
<dbReference type="EMBL" id="JAENHN010000023">
    <property type="protein sequence ID" value="MBK1810405.1"/>
    <property type="molecule type" value="Genomic_DNA"/>
</dbReference>
<evidence type="ECO:0000313" key="13">
    <source>
        <dbReference type="EMBL" id="MBK1810405.1"/>
    </source>
</evidence>
<evidence type="ECO:0000259" key="12">
    <source>
        <dbReference type="Pfam" id="PF07730"/>
    </source>
</evidence>
<dbReference type="InterPro" id="IPR011712">
    <property type="entry name" value="Sig_transdc_His_kin_sub3_dim/P"/>
</dbReference>
<dbReference type="RefSeq" id="WP_200267552.1">
    <property type="nucleotide sequence ID" value="NZ_JAENHN010000023.1"/>
</dbReference>
<gene>
    <name evidence="13" type="ORF">JHL18_07120</name>
</gene>
<dbReference type="Gene3D" id="1.20.5.1930">
    <property type="match status" value="1"/>
</dbReference>
<feature type="domain" description="Histidine kinase/HSP90-like ATPase" evidence="11">
    <location>
        <begin position="301"/>
        <end position="386"/>
    </location>
</feature>
<proteinExistence type="predicted"/>
<comment type="catalytic activity">
    <reaction evidence="1">
        <text>ATP + protein L-histidine = ADP + protein N-phospho-L-histidine.</text>
        <dbReference type="EC" id="2.7.13.3"/>
    </reaction>
</comment>
<dbReference type="CDD" id="cd16917">
    <property type="entry name" value="HATPase_UhpB-NarQ-NarX-like"/>
    <property type="match status" value="1"/>
</dbReference>
<keyword evidence="10" id="KW-1133">Transmembrane helix</keyword>
<keyword evidence="8" id="KW-0902">Two-component regulatory system</keyword>
<keyword evidence="7" id="KW-0067">ATP-binding</keyword>
<keyword evidence="3" id="KW-0597">Phosphoprotein</keyword>
<dbReference type="SUPFAM" id="SSF55874">
    <property type="entry name" value="ATPase domain of HSP90 chaperone/DNA topoisomerase II/histidine kinase"/>
    <property type="match status" value="1"/>
</dbReference>
<dbReference type="InterPro" id="IPR036890">
    <property type="entry name" value="HATPase_C_sf"/>
</dbReference>
<keyword evidence="14" id="KW-1185">Reference proteome</keyword>
<dbReference type="GO" id="GO:0016301">
    <property type="term" value="F:kinase activity"/>
    <property type="evidence" value="ECO:0007669"/>
    <property type="project" value="UniProtKB-KW"/>
</dbReference>
<evidence type="ECO:0000256" key="1">
    <source>
        <dbReference type="ARBA" id="ARBA00000085"/>
    </source>
</evidence>
<evidence type="ECO:0000256" key="7">
    <source>
        <dbReference type="ARBA" id="ARBA00022840"/>
    </source>
</evidence>
<evidence type="ECO:0000256" key="9">
    <source>
        <dbReference type="SAM" id="Coils"/>
    </source>
</evidence>
<keyword evidence="10" id="KW-0812">Transmembrane</keyword>
<dbReference type="InterPro" id="IPR003594">
    <property type="entry name" value="HATPase_dom"/>
</dbReference>
<keyword evidence="5" id="KW-0547">Nucleotide-binding</keyword>
<name>A0ABS1EM12_9CLOT</name>
<reference evidence="14" key="1">
    <citation type="submission" date="2021-01" db="EMBL/GenBank/DDBJ databases">
        <title>Genome public.</title>
        <authorList>
            <person name="Liu C."/>
            <person name="Sun Q."/>
        </authorList>
    </citation>
    <scope>NUCLEOTIDE SEQUENCE [LARGE SCALE GENOMIC DNA]</scope>
    <source>
        <strain evidence="14">YIM B02505</strain>
    </source>
</reference>
<feature type="transmembrane region" description="Helical" evidence="10">
    <location>
        <begin position="128"/>
        <end position="149"/>
    </location>
</feature>
<feature type="transmembrane region" description="Helical" evidence="10">
    <location>
        <begin position="6"/>
        <end position="25"/>
    </location>
</feature>
<feature type="coiled-coil region" evidence="9">
    <location>
        <begin position="156"/>
        <end position="197"/>
    </location>
</feature>
<evidence type="ECO:0000256" key="5">
    <source>
        <dbReference type="ARBA" id="ARBA00022741"/>
    </source>
</evidence>
<keyword evidence="4" id="KW-0808">Transferase</keyword>
<evidence type="ECO:0000256" key="3">
    <source>
        <dbReference type="ARBA" id="ARBA00022553"/>
    </source>
</evidence>
<feature type="transmembrane region" description="Helical" evidence="10">
    <location>
        <begin position="70"/>
        <end position="92"/>
    </location>
</feature>
<dbReference type="PANTHER" id="PTHR24421">
    <property type="entry name" value="NITRATE/NITRITE SENSOR PROTEIN NARX-RELATED"/>
    <property type="match status" value="1"/>
</dbReference>
<dbReference type="InterPro" id="IPR050482">
    <property type="entry name" value="Sensor_HK_TwoCompSys"/>
</dbReference>
<dbReference type="Proteomes" id="UP000596739">
    <property type="component" value="Unassembled WGS sequence"/>
</dbReference>